<feature type="domain" description="Histidine kinase" evidence="7">
    <location>
        <begin position="365"/>
        <end position="563"/>
    </location>
</feature>
<dbReference type="InterPro" id="IPR036061">
    <property type="entry name" value="CheW-like_dom_sf"/>
</dbReference>
<dbReference type="PRINTS" id="PR00344">
    <property type="entry name" value="BCTRLSENSOR"/>
</dbReference>
<dbReference type="STRING" id="115783.SAMN02745119_02172"/>
<evidence type="ECO:0000259" key="7">
    <source>
        <dbReference type="PROSITE" id="PS50109"/>
    </source>
</evidence>
<keyword evidence="4" id="KW-0808">Transferase</keyword>
<dbReference type="CDD" id="cd16916">
    <property type="entry name" value="HATPase_CheA-like"/>
    <property type="match status" value="1"/>
</dbReference>
<proteinExistence type="predicted"/>
<dbReference type="Gene3D" id="1.20.120.160">
    <property type="entry name" value="HPT domain"/>
    <property type="match status" value="1"/>
</dbReference>
<dbReference type="PROSITE" id="PS50109">
    <property type="entry name" value="HIS_KIN"/>
    <property type="match status" value="1"/>
</dbReference>
<dbReference type="InterPro" id="IPR051315">
    <property type="entry name" value="Bact_Chemotaxis_CheA"/>
</dbReference>
<dbReference type="InterPro" id="IPR002545">
    <property type="entry name" value="CheW-lke_dom"/>
</dbReference>
<dbReference type="InterPro" id="IPR005467">
    <property type="entry name" value="His_kinase_dom"/>
</dbReference>
<dbReference type="InterPro" id="IPR004105">
    <property type="entry name" value="CheA-like_dim"/>
</dbReference>
<dbReference type="PROSITE" id="PS50894">
    <property type="entry name" value="HPT"/>
    <property type="match status" value="1"/>
</dbReference>
<dbReference type="Gene3D" id="1.10.287.560">
    <property type="entry name" value="Histidine kinase CheA-like, homodimeric domain"/>
    <property type="match status" value="1"/>
</dbReference>
<keyword evidence="3 6" id="KW-0597">Phosphoprotein</keyword>
<dbReference type="OrthoDB" id="9803176at2"/>
<dbReference type="SMART" id="SM00387">
    <property type="entry name" value="HATPase_c"/>
    <property type="match status" value="1"/>
</dbReference>
<reference evidence="11" key="1">
    <citation type="submission" date="2017-02" db="EMBL/GenBank/DDBJ databases">
        <authorList>
            <person name="Varghese N."/>
            <person name="Submissions S."/>
        </authorList>
    </citation>
    <scope>NUCLEOTIDE SEQUENCE [LARGE SCALE GENOMIC DNA]</scope>
    <source>
        <strain evidence="11">ATCC BAA-34</strain>
    </source>
</reference>
<dbReference type="Proteomes" id="UP000190102">
    <property type="component" value="Unassembled WGS sequence"/>
</dbReference>
<dbReference type="RefSeq" id="WP_078790449.1">
    <property type="nucleotide sequence ID" value="NZ_FUWR01000011.1"/>
</dbReference>
<dbReference type="CDD" id="cd00731">
    <property type="entry name" value="CheA_reg"/>
    <property type="match status" value="1"/>
</dbReference>
<dbReference type="PANTHER" id="PTHR43395">
    <property type="entry name" value="SENSOR HISTIDINE KINASE CHEA"/>
    <property type="match status" value="1"/>
</dbReference>
<dbReference type="SMART" id="SM01231">
    <property type="entry name" value="H-kinase_dim"/>
    <property type="match status" value="1"/>
</dbReference>
<dbReference type="GO" id="GO:0005737">
    <property type="term" value="C:cytoplasm"/>
    <property type="evidence" value="ECO:0007669"/>
    <property type="project" value="InterPro"/>
</dbReference>
<feature type="domain" description="CheW-like" evidence="8">
    <location>
        <begin position="565"/>
        <end position="699"/>
    </location>
</feature>
<dbReference type="InterPro" id="IPR004358">
    <property type="entry name" value="Sig_transdc_His_kin-like_C"/>
</dbReference>
<dbReference type="InterPro" id="IPR036097">
    <property type="entry name" value="HisK_dim/P_sf"/>
</dbReference>
<dbReference type="PANTHER" id="PTHR43395:SF1">
    <property type="entry name" value="CHEMOTAXIS PROTEIN CHEA"/>
    <property type="match status" value="1"/>
</dbReference>
<name>A0A1T4PZW6_9BACT</name>
<dbReference type="InterPro" id="IPR037006">
    <property type="entry name" value="CheA-like_homodim_sf"/>
</dbReference>
<comment type="catalytic activity">
    <reaction evidence="1">
        <text>ATP + protein L-histidine = ADP + protein N-phospho-L-histidine.</text>
        <dbReference type="EC" id="2.7.13.3"/>
    </reaction>
</comment>
<dbReference type="GO" id="GO:0000155">
    <property type="term" value="F:phosphorelay sensor kinase activity"/>
    <property type="evidence" value="ECO:0007669"/>
    <property type="project" value="InterPro"/>
</dbReference>
<dbReference type="Pfam" id="PF01584">
    <property type="entry name" value="CheW"/>
    <property type="match status" value="1"/>
</dbReference>
<dbReference type="Gene3D" id="3.30.565.10">
    <property type="entry name" value="Histidine kinase-like ATPase, C-terminal domain"/>
    <property type="match status" value="1"/>
</dbReference>
<evidence type="ECO:0000256" key="6">
    <source>
        <dbReference type="PROSITE-ProRule" id="PRU00110"/>
    </source>
</evidence>
<dbReference type="InterPro" id="IPR036641">
    <property type="entry name" value="HPT_dom_sf"/>
</dbReference>
<dbReference type="InterPro" id="IPR003594">
    <property type="entry name" value="HATPase_dom"/>
</dbReference>
<evidence type="ECO:0000259" key="9">
    <source>
        <dbReference type="PROSITE" id="PS50894"/>
    </source>
</evidence>
<feature type="modified residue" description="Phosphohistidine" evidence="6">
    <location>
        <position position="55"/>
    </location>
</feature>
<evidence type="ECO:0000256" key="1">
    <source>
        <dbReference type="ARBA" id="ARBA00000085"/>
    </source>
</evidence>
<evidence type="ECO:0000256" key="4">
    <source>
        <dbReference type="ARBA" id="ARBA00022679"/>
    </source>
</evidence>
<dbReference type="SMART" id="SM00073">
    <property type="entry name" value="HPT"/>
    <property type="match status" value="1"/>
</dbReference>
<evidence type="ECO:0000256" key="5">
    <source>
        <dbReference type="ARBA" id="ARBA00022777"/>
    </source>
</evidence>
<dbReference type="Pfam" id="PF02518">
    <property type="entry name" value="HATPase_c"/>
    <property type="match status" value="1"/>
</dbReference>
<dbReference type="SUPFAM" id="SSF47384">
    <property type="entry name" value="Homodimeric domain of signal transducing histidine kinase"/>
    <property type="match status" value="1"/>
</dbReference>
<dbReference type="EMBL" id="FUWR01000011">
    <property type="protein sequence ID" value="SJZ96847.1"/>
    <property type="molecule type" value="Genomic_DNA"/>
</dbReference>
<dbReference type="SUPFAM" id="SSF47226">
    <property type="entry name" value="Histidine-containing phosphotransfer domain, HPT domain"/>
    <property type="match status" value="1"/>
</dbReference>
<protein>
    <recommendedName>
        <fullName evidence="2">histidine kinase</fullName>
        <ecNumber evidence="2">2.7.13.3</ecNumber>
    </recommendedName>
</protein>
<dbReference type="SUPFAM" id="SSF55874">
    <property type="entry name" value="ATPase domain of HSP90 chaperone/DNA topoisomerase II/histidine kinase"/>
    <property type="match status" value="1"/>
</dbReference>
<feature type="domain" description="HPt" evidence="9">
    <location>
        <begin position="4"/>
        <end position="112"/>
    </location>
</feature>
<accession>A0A1T4PZW6</accession>
<evidence type="ECO:0000256" key="2">
    <source>
        <dbReference type="ARBA" id="ARBA00012438"/>
    </source>
</evidence>
<keyword evidence="5 10" id="KW-0418">Kinase</keyword>
<dbReference type="InterPro" id="IPR008207">
    <property type="entry name" value="Sig_transdc_His_kin_Hpt_dom"/>
</dbReference>
<evidence type="ECO:0000313" key="10">
    <source>
        <dbReference type="EMBL" id="SJZ96847.1"/>
    </source>
</evidence>
<keyword evidence="11" id="KW-1185">Reference proteome</keyword>
<evidence type="ECO:0000259" key="8">
    <source>
        <dbReference type="PROSITE" id="PS50851"/>
    </source>
</evidence>
<dbReference type="AlphaFoldDB" id="A0A1T4PZW6"/>
<dbReference type="PROSITE" id="PS50851">
    <property type="entry name" value="CHEW"/>
    <property type="match status" value="1"/>
</dbReference>
<organism evidence="10 11">
    <name type="scientific">Trichlorobacter thiogenes</name>
    <dbReference type="NCBI Taxonomy" id="115783"/>
    <lineage>
        <taxon>Bacteria</taxon>
        <taxon>Pseudomonadati</taxon>
        <taxon>Thermodesulfobacteriota</taxon>
        <taxon>Desulfuromonadia</taxon>
        <taxon>Geobacterales</taxon>
        <taxon>Geobacteraceae</taxon>
        <taxon>Trichlorobacter</taxon>
    </lineage>
</organism>
<dbReference type="Pfam" id="PF02895">
    <property type="entry name" value="H-kinase_dim"/>
    <property type="match status" value="1"/>
</dbReference>
<dbReference type="InterPro" id="IPR036890">
    <property type="entry name" value="HATPase_C_sf"/>
</dbReference>
<dbReference type="Pfam" id="PF01627">
    <property type="entry name" value="Hpt"/>
    <property type="match status" value="1"/>
</dbReference>
<dbReference type="SMART" id="SM00260">
    <property type="entry name" value="CheW"/>
    <property type="match status" value="1"/>
</dbReference>
<dbReference type="Gene3D" id="2.30.30.40">
    <property type="entry name" value="SH3 Domains"/>
    <property type="match status" value="1"/>
</dbReference>
<evidence type="ECO:0000256" key="3">
    <source>
        <dbReference type="ARBA" id="ARBA00022553"/>
    </source>
</evidence>
<evidence type="ECO:0000313" key="11">
    <source>
        <dbReference type="Proteomes" id="UP000190102"/>
    </source>
</evidence>
<sequence>MSSSSVPSSDAARDFLAEAEEIVEELSTQLADLADMAEKGAWEPDLLNAIFRGAHSLKGLAGMFGFGMIAEVAHHAENLLDWLRMGKVSLSTAVLELLFSSAELLTTLLRACVDGTLDQHQAAATAHAATINAYLNPATPVAEAPLLEQLGLSESLMGALTEYEEHRLKENCSKGRHIYVVHASFELTTFDQGLSQVTDILKSCGEVISTLPSVGENLETHIDFDLLVGSDRNEQEFTDLLKDLDVTILVAGATAAVSQSEPLPVSTAAVVPEAKTEEASSDKAVIPVAVPVSEGVPVSPDEPLTAKSMSRTVRVDIGKLDELMNIVGELVLAHSSISSIANRMRAEGFSRMAIDLGKAAKGLERRLTDLQKGVMDIRMIPVGQLYEKMSRIVRKISREQGKKIELKMYGAETELDKLIVEDIADPLMHIIRNAIDHGIESPERRLAAGKDERGTVRLSSFQKGNHVVIEVEDDGGGIDIEKIKQKALSKGLLQDVSSLSDREALDLIFLPGFSTADKITDVSGRGVGMDVVRNNIAAVSGMVDIETRLGQGSRFTIVLPITLAIIKALIIFCAGRTYAIPITSVVESIILEPSDIKTVEGKEVINLREQTLALLRLERLFKIDRVGINPGDQYVVIVGSAEKRLGIVVDDLLGQQDIVIKPLGAAFKSLRGISGAADLGDQRTILVMDAGGIIAETMRGGGA</sequence>
<dbReference type="FunFam" id="3.30.565.10:FF:000016">
    <property type="entry name" value="Chemotaxis protein CheA, putative"/>
    <property type="match status" value="1"/>
</dbReference>
<dbReference type="CDD" id="cd00088">
    <property type="entry name" value="HPT"/>
    <property type="match status" value="1"/>
</dbReference>
<dbReference type="EC" id="2.7.13.3" evidence="2"/>
<gene>
    <name evidence="10" type="ORF">SAMN02745119_02172</name>
</gene>
<dbReference type="GO" id="GO:0006935">
    <property type="term" value="P:chemotaxis"/>
    <property type="evidence" value="ECO:0007669"/>
    <property type="project" value="InterPro"/>
</dbReference>
<dbReference type="SUPFAM" id="SSF50341">
    <property type="entry name" value="CheW-like"/>
    <property type="match status" value="1"/>
</dbReference>